<feature type="domain" description="ABC transporter" evidence="5">
    <location>
        <begin position="3"/>
        <end position="235"/>
    </location>
</feature>
<organism evidence="6 7">
    <name type="scientific">Jiella flava</name>
    <dbReference type="NCBI Taxonomy" id="2816857"/>
    <lineage>
        <taxon>Bacteria</taxon>
        <taxon>Pseudomonadati</taxon>
        <taxon>Pseudomonadota</taxon>
        <taxon>Alphaproteobacteria</taxon>
        <taxon>Hyphomicrobiales</taxon>
        <taxon>Aurantimonadaceae</taxon>
        <taxon>Jiella</taxon>
    </lineage>
</organism>
<dbReference type="Gene3D" id="3.40.50.300">
    <property type="entry name" value="P-loop containing nucleotide triphosphate hydrolases"/>
    <property type="match status" value="1"/>
</dbReference>
<dbReference type="AlphaFoldDB" id="A0A939FV15"/>
<dbReference type="InterPro" id="IPR003593">
    <property type="entry name" value="AAA+_ATPase"/>
</dbReference>
<dbReference type="PROSITE" id="PS50893">
    <property type="entry name" value="ABC_TRANSPORTER_2"/>
    <property type="match status" value="1"/>
</dbReference>
<evidence type="ECO:0000313" key="6">
    <source>
        <dbReference type="EMBL" id="MBO0662468.1"/>
    </source>
</evidence>
<dbReference type="FunFam" id="3.40.50.300:FF:000134">
    <property type="entry name" value="Iron-enterobactin ABC transporter ATP-binding protein"/>
    <property type="match status" value="1"/>
</dbReference>
<keyword evidence="2" id="KW-0813">Transport</keyword>
<proteinExistence type="inferred from homology"/>
<dbReference type="GO" id="GO:0005524">
    <property type="term" value="F:ATP binding"/>
    <property type="evidence" value="ECO:0007669"/>
    <property type="project" value="UniProtKB-KW"/>
</dbReference>
<dbReference type="Proteomes" id="UP000664122">
    <property type="component" value="Unassembled WGS sequence"/>
</dbReference>
<protein>
    <submittedName>
        <fullName evidence="6">ABC transporter ATP-binding protein</fullName>
    </submittedName>
</protein>
<dbReference type="InterPro" id="IPR003439">
    <property type="entry name" value="ABC_transporter-like_ATP-bd"/>
</dbReference>
<sequence>MTLTAANLVRRANGRPLVDGVSLTAEPGECLAIVGPNGSGKTTLISMFAGLRLPHAGRVTLNGTPLHRLDRRSVARQIALVEQHAETGERLSVREVVDLGRIPHLGPLSPRGARDEAVVDRALVAVGMADMAGRSWHSLSGGERQRAHIARALAQEPQILILDEPTNHLDIEHQLAILALVTALDATIIVALHDLNHAAMFADRVAVMERGRLVAIGRPADVLTAERISAVFKVQATIEPTETGRGFIRFTAPSRPATWG</sequence>
<dbReference type="PANTHER" id="PTHR42794:SF2">
    <property type="entry name" value="ABC TRANSPORTER ATP-BINDING PROTEIN"/>
    <property type="match status" value="1"/>
</dbReference>
<comment type="similarity">
    <text evidence="1">Belongs to the ABC transporter superfamily.</text>
</comment>
<evidence type="ECO:0000313" key="7">
    <source>
        <dbReference type="Proteomes" id="UP000664122"/>
    </source>
</evidence>
<dbReference type="RefSeq" id="WP_207257257.1">
    <property type="nucleotide sequence ID" value="NZ_JAFMPP010000005.1"/>
</dbReference>
<dbReference type="EMBL" id="JAFMPP010000005">
    <property type="protein sequence ID" value="MBO0662468.1"/>
    <property type="molecule type" value="Genomic_DNA"/>
</dbReference>
<keyword evidence="4 6" id="KW-0067">ATP-binding</keyword>
<dbReference type="Pfam" id="PF00005">
    <property type="entry name" value="ABC_tran"/>
    <property type="match status" value="1"/>
</dbReference>
<evidence type="ECO:0000259" key="5">
    <source>
        <dbReference type="PROSITE" id="PS50893"/>
    </source>
</evidence>
<gene>
    <name evidence="6" type="ORF">J1C48_07770</name>
</gene>
<keyword evidence="7" id="KW-1185">Reference proteome</keyword>
<reference evidence="6" key="1">
    <citation type="submission" date="2021-03" db="EMBL/GenBank/DDBJ databases">
        <title>Whole genome sequence of Jiella sp. CQZ9-1.</title>
        <authorList>
            <person name="Tuo L."/>
        </authorList>
    </citation>
    <scope>NUCLEOTIDE SEQUENCE</scope>
    <source>
        <strain evidence="6">CQZ9-1</strain>
    </source>
</reference>
<evidence type="ECO:0000256" key="2">
    <source>
        <dbReference type="ARBA" id="ARBA00022448"/>
    </source>
</evidence>
<evidence type="ECO:0000256" key="4">
    <source>
        <dbReference type="ARBA" id="ARBA00022840"/>
    </source>
</evidence>
<name>A0A939FV15_9HYPH</name>
<dbReference type="GO" id="GO:0016887">
    <property type="term" value="F:ATP hydrolysis activity"/>
    <property type="evidence" value="ECO:0007669"/>
    <property type="project" value="InterPro"/>
</dbReference>
<dbReference type="InterPro" id="IPR027417">
    <property type="entry name" value="P-loop_NTPase"/>
</dbReference>
<comment type="caution">
    <text evidence="6">The sequence shown here is derived from an EMBL/GenBank/DDBJ whole genome shotgun (WGS) entry which is preliminary data.</text>
</comment>
<dbReference type="PANTHER" id="PTHR42794">
    <property type="entry name" value="HEMIN IMPORT ATP-BINDING PROTEIN HMUV"/>
    <property type="match status" value="1"/>
</dbReference>
<dbReference type="CDD" id="cd03214">
    <property type="entry name" value="ABC_Iron-Siderophores_B12_Hemin"/>
    <property type="match status" value="1"/>
</dbReference>
<keyword evidence="3" id="KW-0547">Nucleotide-binding</keyword>
<evidence type="ECO:0000256" key="1">
    <source>
        <dbReference type="ARBA" id="ARBA00005417"/>
    </source>
</evidence>
<accession>A0A939FV15</accession>
<dbReference type="SMART" id="SM00382">
    <property type="entry name" value="AAA"/>
    <property type="match status" value="1"/>
</dbReference>
<evidence type="ECO:0000256" key="3">
    <source>
        <dbReference type="ARBA" id="ARBA00022741"/>
    </source>
</evidence>
<dbReference type="SUPFAM" id="SSF52540">
    <property type="entry name" value="P-loop containing nucleoside triphosphate hydrolases"/>
    <property type="match status" value="1"/>
</dbReference>